<reference evidence="1" key="1">
    <citation type="submission" date="2021-04" db="EMBL/GenBank/DDBJ databases">
        <title>Genome based classification of Actinospica acidithermotolerans sp. nov., an actinobacterium isolated from an Indonesian hot spring.</title>
        <authorList>
            <person name="Kusuma A.B."/>
            <person name="Putra K.E."/>
            <person name="Nafisah S."/>
            <person name="Loh J."/>
            <person name="Nouioui I."/>
            <person name="Goodfellow M."/>
        </authorList>
    </citation>
    <scope>NUCLEOTIDE SEQUENCE</scope>
    <source>
        <strain evidence="1">MGRD01-02</strain>
    </source>
</reference>
<proteinExistence type="predicted"/>
<accession>A0A941EE99</accession>
<dbReference type="Proteomes" id="UP000676325">
    <property type="component" value="Unassembled WGS sequence"/>
</dbReference>
<dbReference type="RefSeq" id="WP_212520012.1">
    <property type="nucleotide sequence ID" value="NZ_JAGSOH010000068.1"/>
</dbReference>
<comment type="caution">
    <text evidence="1">The sequence shown here is derived from an EMBL/GenBank/DDBJ whole genome shotgun (WGS) entry which is preliminary data.</text>
</comment>
<dbReference type="AlphaFoldDB" id="A0A941EE99"/>
<dbReference type="InterPro" id="IPR045955">
    <property type="entry name" value="DUF6375"/>
</dbReference>
<name>A0A941EE99_9ACTN</name>
<evidence type="ECO:0000313" key="2">
    <source>
        <dbReference type="Proteomes" id="UP000676325"/>
    </source>
</evidence>
<dbReference type="Pfam" id="PF19902">
    <property type="entry name" value="DUF6375"/>
    <property type="match status" value="1"/>
</dbReference>
<dbReference type="EMBL" id="JAGSOH010000068">
    <property type="protein sequence ID" value="MBR7828877.1"/>
    <property type="molecule type" value="Genomic_DNA"/>
</dbReference>
<sequence length="125" mass="14044">MDLVLIGTFETASGAEAAEERMKALKTLAEAEWSDDAWHSSVERMPEAIVDELIKLNLPTMGRYDVDNYAFEHSVERDATIVRIATEESEIQGFLKVMLQLGARVQVFSRHEWNEDGTPRTGADS</sequence>
<evidence type="ECO:0000313" key="1">
    <source>
        <dbReference type="EMBL" id="MBR7828877.1"/>
    </source>
</evidence>
<protein>
    <submittedName>
        <fullName evidence="1">Uncharacterized protein</fullName>
    </submittedName>
</protein>
<keyword evidence="2" id="KW-1185">Reference proteome</keyword>
<organism evidence="1 2">
    <name type="scientific">Actinospica acidithermotolerans</name>
    <dbReference type="NCBI Taxonomy" id="2828514"/>
    <lineage>
        <taxon>Bacteria</taxon>
        <taxon>Bacillati</taxon>
        <taxon>Actinomycetota</taxon>
        <taxon>Actinomycetes</taxon>
        <taxon>Catenulisporales</taxon>
        <taxon>Actinospicaceae</taxon>
        <taxon>Actinospica</taxon>
    </lineage>
</organism>
<gene>
    <name evidence="1" type="ORF">KDK95_21385</name>
</gene>